<comment type="caution">
    <text evidence="1">The sequence shown here is derived from an EMBL/GenBank/DDBJ whole genome shotgun (WGS) entry which is preliminary data.</text>
</comment>
<protein>
    <submittedName>
        <fullName evidence="1">Unnamed protein product</fullName>
    </submittedName>
</protein>
<name>A0A9W6WTJ2_9STRA</name>
<proteinExistence type="predicted"/>
<reference evidence="1" key="1">
    <citation type="submission" date="2023-04" db="EMBL/GenBank/DDBJ databases">
        <title>Phytophthora fragariaefolia NBRC 109709.</title>
        <authorList>
            <person name="Ichikawa N."/>
            <person name="Sato H."/>
            <person name="Tonouchi N."/>
        </authorList>
    </citation>
    <scope>NUCLEOTIDE SEQUENCE</scope>
    <source>
        <strain evidence="1">NBRC 109709</strain>
    </source>
</reference>
<organism evidence="1 2">
    <name type="scientific">Phytophthora fragariaefolia</name>
    <dbReference type="NCBI Taxonomy" id="1490495"/>
    <lineage>
        <taxon>Eukaryota</taxon>
        <taxon>Sar</taxon>
        <taxon>Stramenopiles</taxon>
        <taxon>Oomycota</taxon>
        <taxon>Peronosporomycetes</taxon>
        <taxon>Peronosporales</taxon>
        <taxon>Peronosporaceae</taxon>
        <taxon>Phytophthora</taxon>
    </lineage>
</organism>
<sequence length="220" mass="24531">MPSRYNRYTLAVKLRILDAARTGGDWEALAEANNININTSRSWLHCYSTCSDAMQAPVRGGKRAQKMIAEGLSFLVSKLSFDPDLTLRQLADDLEQACSISICAQTVKTHLDASLITMKQFHKEPQYMNTEPNKLKRRDLLFRLQQLQAAGKSVIYMDETNFNLWSSRTRGRSLGGSRAVKKVLAASGREGSFTMRRSWVATSTSIPTNSFAILCGSSRA</sequence>
<evidence type="ECO:0000313" key="1">
    <source>
        <dbReference type="EMBL" id="GMF17094.1"/>
    </source>
</evidence>
<accession>A0A9W6WTJ2</accession>
<dbReference type="Proteomes" id="UP001165121">
    <property type="component" value="Unassembled WGS sequence"/>
</dbReference>
<keyword evidence="2" id="KW-1185">Reference proteome</keyword>
<dbReference type="OrthoDB" id="113650at2759"/>
<dbReference type="InterPro" id="IPR009057">
    <property type="entry name" value="Homeodomain-like_sf"/>
</dbReference>
<evidence type="ECO:0000313" key="2">
    <source>
        <dbReference type="Proteomes" id="UP001165121"/>
    </source>
</evidence>
<dbReference type="SUPFAM" id="SSF46689">
    <property type="entry name" value="Homeodomain-like"/>
    <property type="match status" value="1"/>
</dbReference>
<gene>
    <name evidence="1" type="ORF">Pfra01_000107000</name>
</gene>
<dbReference type="AlphaFoldDB" id="A0A9W6WTJ2"/>
<dbReference type="EMBL" id="BSXT01000086">
    <property type="protein sequence ID" value="GMF17094.1"/>
    <property type="molecule type" value="Genomic_DNA"/>
</dbReference>